<keyword evidence="4" id="KW-1185">Reference proteome</keyword>
<keyword evidence="1" id="KW-0560">Oxidoreductase</keyword>
<reference evidence="3 4" key="1">
    <citation type="submission" date="2019-03" db="EMBL/GenBank/DDBJ databases">
        <title>Genomic Encyclopedia of Type Strains, Phase IV (KMG-IV): sequencing the most valuable type-strain genomes for metagenomic binning, comparative biology and taxonomic classification.</title>
        <authorList>
            <person name="Goeker M."/>
        </authorList>
    </citation>
    <scope>NUCLEOTIDE SEQUENCE [LARGE SCALE GENOMIC DNA]</scope>
    <source>
        <strain evidence="3 4">DSM 44684</strain>
    </source>
</reference>
<dbReference type="InterPro" id="IPR022378">
    <property type="entry name" value="F420_OxRdatse_MSMEG2249_pred"/>
</dbReference>
<dbReference type="STRING" id="1210063.GCA_001612665_01225"/>
<sequence length="374" mass="39319">MSSGEQLPPQLTELGYYALSRHPVTPAELAAEAVLADRIGLGTAFVSERFNIKDAAVLSGALAAVTTRLGIATAATNHNTRHPIVTANMGATLAELSGGRFALGLGRGIAPLWQVLGLANVTSAQLAEITDIVRRLWRGETVVGHDGAIGSYPVLHLGVTLDAPPPVLLVTMSPRTLQLAGRIADAVVLHTFLSAEATTTAVATVREAAERAGRDPASVRIWSVVATVGDELDELDQLRRLYGRLATYLQGYPEILMRANGWRDDDLERVRASTAFASARGAIDATADAAELAELAAVIPREWVRDCATGSPSARAAAVERQFELGVDSVILHGATPTELVPVLDAYRAIRSNRRVLPANPGSVALPASAGSVA</sequence>
<dbReference type="InterPro" id="IPR011251">
    <property type="entry name" value="Luciferase-like_dom"/>
</dbReference>
<evidence type="ECO:0000313" key="4">
    <source>
        <dbReference type="Proteomes" id="UP000294856"/>
    </source>
</evidence>
<evidence type="ECO:0000313" key="3">
    <source>
        <dbReference type="EMBL" id="TCJ97521.1"/>
    </source>
</evidence>
<dbReference type="InterPro" id="IPR050564">
    <property type="entry name" value="F420-G6PD/mer"/>
</dbReference>
<protein>
    <submittedName>
        <fullName evidence="3">Putative F420-dependent oxidoreductase</fullName>
    </submittedName>
</protein>
<dbReference type="GO" id="GO:0016705">
    <property type="term" value="F:oxidoreductase activity, acting on paired donors, with incorporation or reduction of molecular oxygen"/>
    <property type="evidence" value="ECO:0007669"/>
    <property type="project" value="InterPro"/>
</dbReference>
<feature type="domain" description="Luciferase-like" evidence="2">
    <location>
        <begin position="15"/>
        <end position="328"/>
    </location>
</feature>
<organism evidence="3 4">
    <name type="scientific">Nocardia alba</name>
    <dbReference type="NCBI Taxonomy" id="225051"/>
    <lineage>
        <taxon>Bacteria</taxon>
        <taxon>Bacillati</taxon>
        <taxon>Actinomycetota</taxon>
        <taxon>Actinomycetes</taxon>
        <taxon>Mycobacteriales</taxon>
        <taxon>Nocardiaceae</taxon>
        <taxon>Nocardia</taxon>
    </lineage>
</organism>
<gene>
    <name evidence="3" type="ORF">DFR71_3564</name>
</gene>
<dbReference type="OrthoDB" id="5723777at2"/>
<dbReference type="Proteomes" id="UP000294856">
    <property type="component" value="Unassembled WGS sequence"/>
</dbReference>
<comment type="caution">
    <text evidence="3">The sequence shown here is derived from an EMBL/GenBank/DDBJ whole genome shotgun (WGS) entry which is preliminary data.</text>
</comment>
<dbReference type="PANTHER" id="PTHR43244:SF1">
    <property type="entry name" value="5,10-METHYLENETETRAHYDROMETHANOPTERIN REDUCTASE"/>
    <property type="match status" value="1"/>
</dbReference>
<dbReference type="InterPro" id="IPR036661">
    <property type="entry name" value="Luciferase-like_sf"/>
</dbReference>
<evidence type="ECO:0000256" key="1">
    <source>
        <dbReference type="ARBA" id="ARBA00023002"/>
    </source>
</evidence>
<name>A0A4R1G1G5_9NOCA</name>
<dbReference type="PANTHER" id="PTHR43244">
    <property type="match status" value="1"/>
</dbReference>
<dbReference type="Pfam" id="PF00296">
    <property type="entry name" value="Bac_luciferase"/>
    <property type="match status" value="1"/>
</dbReference>
<dbReference type="SUPFAM" id="SSF51679">
    <property type="entry name" value="Bacterial luciferase-like"/>
    <property type="match status" value="1"/>
</dbReference>
<proteinExistence type="predicted"/>
<evidence type="ECO:0000259" key="2">
    <source>
        <dbReference type="Pfam" id="PF00296"/>
    </source>
</evidence>
<dbReference type="AlphaFoldDB" id="A0A4R1G1G5"/>
<dbReference type="RefSeq" id="WP_067446870.1">
    <property type="nucleotide sequence ID" value="NZ_SMFR01000002.1"/>
</dbReference>
<dbReference type="EMBL" id="SMFR01000002">
    <property type="protein sequence ID" value="TCJ97521.1"/>
    <property type="molecule type" value="Genomic_DNA"/>
</dbReference>
<dbReference type="Gene3D" id="3.20.20.30">
    <property type="entry name" value="Luciferase-like domain"/>
    <property type="match status" value="1"/>
</dbReference>
<dbReference type="NCBIfam" id="TIGR03857">
    <property type="entry name" value="F420_MSMEG_2249"/>
    <property type="match status" value="1"/>
</dbReference>
<accession>A0A4R1G1G5</accession>